<reference evidence="2" key="3">
    <citation type="submission" date="2021-01" db="EMBL/GenBank/DDBJ databases">
        <authorList>
            <consortium name="Genoscope - CEA"/>
            <person name="William W."/>
        </authorList>
    </citation>
    <scope>NUCLEOTIDE SEQUENCE</scope>
</reference>
<organism evidence="3 4">
    <name type="scientific">Brassica napus</name>
    <name type="common">Rape</name>
    <dbReference type="NCBI Taxonomy" id="3708"/>
    <lineage>
        <taxon>Eukaryota</taxon>
        <taxon>Viridiplantae</taxon>
        <taxon>Streptophyta</taxon>
        <taxon>Embryophyta</taxon>
        <taxon>Tracheophyta</taxon>
        <taxon>Spermatophyta</taxon>
        <taxon>Magnoliopsida</taxon>
        <taxon>eudicotyledons</taxon>
        <taxon>Gunneridae</taxon>
        <taxon>Pentapetalae</taxon>
        <taxon>rosids</taxon>
        <taxon>malvids</taxon>
        <taxon>Brassicales</taxon>
        <taxon>Brassicaceae</taxon>
        <taxon>Brassiceae</taxon>
        <taxon>Brassica</taxon>
    </lineage>
</organism>
<proteinExistence type="predicted"/>
<name>A0A078G8B4_BRANA</name>
<keyword evidence="1" id="KW-0472">Membrane</keyword>
<dbReference type="EMBL" id="HG994373">
    <property type="protein sequence ID" value="CAF1788298.1"/>
    <property type="molecule type" value="Genomic_DNA"/>
</dbReference>
<dbReference type="PaxDb" id="3708-A0A078G8B4"/>
<reference evidence="3 4" key="1">
    <citation type="journal article" date="2014" name="Science">
        <title>Plant genetics. Early allopolyploid evolution in the post-Neolithic Brassica napus oilseed genome.</title>
        <authorList>
            <person name="Chalhoub B."/>
            <person name="Denoeud F."/>
            <person name="Liu S."/>
            <person name="Parkin I.A."/>
            <person name="Tang H."/>
            <person name="Wang X."/>
            <person name="Chiquet J."/>
            <person name="Belcram H."/>
            <person name="Tong C."/>
            <person name="Samans B."/>
            <person name="Correa M."/>
            <person name="Da Silva C."/>
            <person name="Just J."/>
            <person name="Falentin C."/>
            <person name="Koh C.S."/>
            <person name="Le Clainche I."/>
            <person name="Bernard M."/>
            <person name="Bento P."/>
            <person name="Noel B."/>
            <person name="Labadie K."/>
            <person name="Alberti A."/>
            <person name="Charles M."/>
            <person name="Arnaud D."/>
            <person name="Guo H."/>
            <person name="Daviaud C."/>
            <person name="Alamery S."/>
            <person name="Jabbari K."/>
            <person name="Zhao M."/>
            <person name="Edger P.P."/>
            <person name="Chelaifa H."/>
            <person name="Tack D."/>
            <person name="Lassalle G."/>
            <person name="Mestiri I."/>
            <person name="Schnel N."/>
            <person name="Le Paslier M.C."/>
            <person name="Fan G."/>
            <person name="Renault V."/>
            <person name="Bayer P.E."/>
            <person name="Golicz A.A."/>
            <person name="Manoli S."/>
            <person name="Lee T.H."/>
            <person name="Thi V.H."/>
            <person name="Chalabi S."/>
            <person name="Hu Q."/>
            <person name="Fan C."/>
            <person name="Tollenaere R."/>
            <person name="Lu Y."/>
            <person name="Battail C."/>
            <person name="Shen J."/>
            <person name="Sidebottom C.H."/>
            <person name="Wang X."/>
            <person name="Canaguier A."/>
            <person name="Chauveau A."/>
            <person name="Berard A."/>
            <person name="Deniot G."/>
            <person name="Guan M."/>
            <person name="Liu Z."/>
            <person name="Sun F."/>
            <person name="Lim Y.P."/>
            <person name="Lyons E."/>
            <person name="Town C.D."/>
            <person name="Bancroft I."/>
            <person name="Wang X."/>
            <person name="Meng J."/>
            <person name="Ma J."/>
            <person name="Pires J.C."/>
            <person name="King G.J."/>
            <person name="Brunel D."/>
            <person name="Delourme R."/>
            <person name="Renard M."/>
            <person name="Aury J.M."/>
            <person name="Adams K.L."/>
            <person name="Batley J."/>
            <person name="Snowdon R.J."/>
            <person name="Tost J."/>
            <person name="Edwards D."/>
            <person name="Zhou Y."/>
            <person name="Hua W."/>
            <person name="Sharpe A.G."/>
            <person name="Paterson A.H."/>
            <person name="Guan C."/>
            <person name="Wincker P."/>
        </authorList>
    </citation>
    <scope>NUCLEOTIDE SEQUENCE [LARGE SCALE GENOMIC DNA]</scope>
    <source>
        <strain evidence="4">cv. Darmor-bzh</strain>
    </source>
</reference>
<protein>
    <submittedName>
        <fullName evidence="2">(rape) hypothetical protein</fullName>
    </submittedName>
    <submittedName>
        <fullName evidence="3">BnaC09g46660D protein</fullName>
    </submittedName>
</protein>
<dbReference type="Proteomes" id="UP001295469">
    <property type="component" value="Chromosome C09"/>
</dbReference>
<evidence type="ECO:0000313" key="2">
    <source>
        <dbReference type="EMBL" id="CAF1788298.1"/>
    </source>
</evidence>
<sequence length="145" mass="15724">MSCLCLGLCKAELSLTSSLSRALSSPSSLSRALSSPSSLSRSLSLELSLFRGLCKAALSSSNPLQAQALSSSNPLKLRISLVRYSSQARTLQLSLFYDASPALSLVSIVHLKLNCLFLRFVLWVSLMGLYKIFCVLVIDSTRFLS</sequence>
<feature type="transmembrane region" description="Helical" evidence="1">
    <location>
        <begin position="116"/>
        <end position="138"/>
    </location>
</feature>
<dbReference type="Proteomes" id="UP000028999">
    <property type="component" value="Unassembled WGS sequence"/>
</dbReference>
<keyword evidence="1" id="KW-0812">Transmembrane</keyword>
<dbReference type="Gramene" id="CDY21626">
    <property type="protein sequence ID" value="CDY21626"/>
    <property type="gene ID" value="GSBRNA2T00016100001"/>
</dbReference>
<keyword evidence="4" id="KW-1185">Reference proteome</keyword>
<dbReference type="EMBL" id="LK032122">
    <property type="protein sequence ID" value="CDY21626.1"/>
    <property type="molecule type" value="Genomic_DNA"/>
</dbReference>
<accession>A0A078G8B4</accession>
<evidence type="ECO:0000256" key="1">
    <source>
        <dbReference type="SAM" id="Phobius"/>
    </source>
</evidence>
<evidence type="ECO:0000313" key="3">
    <source>
        <dbReference type="EMBL" id="CDY21626.1"/>
    </source>
</evidence>
<reference evidence="3" key="2">
    <citation type="submission" date="2014-06" db="EMBL/GenBank/DDBJ databases">
        <authorList>
            <person name="Genoscope - CEA"/>
        </authorList>
    </citation>
    <scope>NUCLEOTIDE SEQUENCE</scope>
</reference>
<keyword evidence="1" id="KW-1133">Transmembrane helix</keyword>
<gene>
    <name evidence="3" type="primary">BnaC09g46660D</name>
    <name evidence="2" type="ORF">DARMORV10_C09P67520.1</name>
    <name evidence="3" type="ORF">GSBRNA2T00016100001</name>
</gene>
<dbReference type="AlphaFoldDB" id="A0A078G8B4"/>
<evidence type="ECO:0000313" key="4">
    <source>
        <dbReference type="Proteomes" id="UP000028999"/>
    </source>
</evidence>